<evidence type="ECO:0000256" key="1">
    <source>
        <dbReference type="SAM" id="Phobius"/>
    </source>
</evidence>
<proteinExistence type="predicted"/>
<dbReference type="RefSeq" id="XP_046590622.1">
    <property type="nucleotide sequence ID" value="XM_046734666.1"/>
</dbReference>
<keyword evidence="1" id="KW-0812">Transmembrane</keyword>
<accession>A0ABM3FRG8</accession>
<sequence length="118" mass="14053">MAEEIFNKIKESVDDLSPAVRDKIKSMLTKYRELDEDGKAEFMENAKEAFKNSVSKYTSGNWAFKFWMLIRSYAMILAAIIFIATIFAFFGYKLYKSLTEREKKREEKRKLKQQKKRK</sequence>
<dbReference type="Proteomes" id="UP000829291">
    <property type="component" value="Chromosome 3"/>
</dbReference>
<keyword evidence="1" id="KW-0472">Membrane</keyword>
<reference evidence="3" key="1">
    <citation type="submission" date="2025-08" db="UniProtKB">
        <authorList>
            <consortium name="RefSeq"/>
        </authorList>
    </citation>
    <scope>IDENTIFICATION</scope>
    <source>
        <tissue evidence="3">Thorax and Abdomen</tissue>
    </source>
</reference>
<name>A0ABM3FRG8_NEOLC</name>
<gene>
    <name evidence="3" type="primary">LOC107226944</name>
</gene>
<dbReference type="GeneID" id="107226944"/>
<protein>
    <submittedName>
        <fullName evidence="3">Uncharacterized protein LOC107226944 isoform X2</fullName>
    </submittedName>
</protein>
<feature type="transmembrane region" description="Helical" evidence="1">
    <location>
        <begin position="73"/>
        <end position="95"/>
    </location>
</feature>
<evidence type="ECO:0000313" key="2">
    <source>
        <dbReference type="Proteomes" id="UP000829291"/>
    </source>
</evidence>
<keyword evidence="1" id="KW-1133">Transmembrane helix</keyword>
<evidence type="ECO:0000313" key="3">
    <source>
        <dbReference type="RefSeq" id="XP_046590622.1"/>
    </source>
</evidence>
<keyword evidence="2" id="KW-1185">Reference proteome</keyword>
<organism evidence="2 3">
    <name type="scientific">Neodiprion lecontei</name>
    <name type="common">Redheaded pine sawfly</name>
    <dbReference type="NCBI Taxonomy" id="441921"/>
    <lineage>
        <taxon>Eukaryota</taxon>
        <taxon>Metazoa</taxon>
        <taxon>Ecdysozoa</taxon>
        <taxon>Arthropoda</taxon>
        <taxon>Hexapoda</taxon>
        <taxon>Insecta</taxon>
        <taxon>Pterygota</taxon>
        <taxon>Neoptera</taxon>
        <taxon>Endopterygota</taxon>
        <taxon>Hymenoptera</taxon>
        <taxon>Tenthredinoidea</taxon>
        <taxon>Diprionidae</taxon>
        <taxon>Diprioninae</taxon>
        <taxon>Neodiprion</taxon>
    </lineage>
</organism>